<dbReference type="PROSITE" id="PS01031">
    <property type="entry name" value="SHSP"/>
    <property type="match status" value="1"/>
</dbReference>
<accession>A0A9D2NBT1</accession>
<dbReference type="AlphaFoldDB" id="A0A9D2NBT1"/>
<proteinExistence type="inferred from homology"/>
<feature type="domain" description="SHSP" evidence="3">
    <location>
        <begin position="23"/>
        <end position="139"/>
    </location>
</feature>
<evidence type="ECO:0000256" key="2">
    <source>
        <dbReference type="RuleBase" id="RU003616"/>
    </source>
</evidence>
<comment type="similarity">
    <text evidence="1 2">Belongs to the small heat shock protein (HSP20) family.</text>
</comment>
<reference evidence="4" key="2">
    <citation type="submission" date="2021-04" db="EMBL/GenBank/DDBJ databases">
        <authorList>
            <person name="Gilroy R."/>
        </authorList>
    </citation>
    <scope>NUCLEOTIDE SEQUENCE</scope>
    <source>
        <strain evidence="4">USAMLcec2-132</strain>
    </source>
</reference>
<dbReference type="PANTHER" id="PTHR11527">
    <property type="entry name" value="HEAT-SHOCK PROTEIN 20 FAMILY MEMBER"/>
    <property type="match status" value="1"/>
</dbReference>
<dbReference type="CDD" id="cd06471">
    <property type="entry name" value="ACD_LpsHSP_like"/>
    <property type="match status" value="1"/>
</dbReference>
<dbReference type="Pfam" id="PF00011">
    <property type="entry name" value="HSP20"/>
    <property type="match status" value="1"/>
</dbReference>
<evidence type="ECO:0000259" key="3">
    <source>
        <dbReference type="PROSITE" id="PS01031"/>
    </source>
</evidence>
<comment type="caution">
    <text evidence="4">The sequence shown here is derived from an EMBL/GenBank/DDBJ whole genome shotgun (WGS) entry which is preliminary data.</text>
</comment>
<dbReference type="InterPro" id="IPR031107">
    <property type="entry name" value="Small_HSP"/>
</dbReference>
<gene>
    <name evidence="4" type="ORF">H9761_00530</name>
</gene>
<dbReference type="Gene3D" id="2.60.40.790">
    <property type="match status" value="1"/>
</dbReference>
<protein>
    <submittedName>
        <fullName evidence="4">Hsp20/alpha crystallin family protein</fullName>
    </submittedName>
</protein>
<organism evidence="4 5">
    <name type="scientific">Candidatus Eisenbergiella merdavium</name>
    <dbReference type="NCBI Taxonomy" id="2838551"/>
    <lineage>
        <taxon>Bacteria</taxon>
        <taxon>Bacillati</taxon>
        <taxon>Bacillota</taxon>
        <taxon>Clostridia</taxon>
        <taxon>Lachnospirales</taxon>
        <taxon>Lachnospiraceae</taxon>
        <taxon>Eisenbergiella</taxon>
    </lineage>
</organism>
<dbReference type="InterPro" id="IPR008978">
    <property type="entry name" value="HSP20-like_chaperone"/>
</dbReference>
<name>A0A9D2NBT1_9FIRM</name>
<dbReference type="Proteomes" id="UP000823891">
    <property type="component" value="Unassembled WGS sequence"/>
</dbReference>
<evidence type="ECO:0000256" key="1">
    <source>
        <dbReference type="PROSITE-ProRule" id="PRU00285"/>
    </source>
</evidence>
<evidence type="ECO:0000313" key="5">
    <source>
        <dbReference type="Proteomes" id="UP000823891"/>
    </source>
</evidence>
<sequence>MLLPGFFGEDLFDEWMTDFPFRGRSSAGLMKTDVRETDGGYELDMDMPGVEKEDVKAELKNGYLTISASSHRNNDEKDSDGRYIRRERYSGSCSRSFYVGEDVKQEEIKAKFENGILKVTIPKKEEKPAVEENRYISIEG</sequence>
<dbReference type="EMBL" id="DWWS01000006">
    <property type="protein sequence ID" value="HJC22173.1"/>
    <property type="molecule type" value="Genomic_DNA"/>
</dbReference>
<evidence type="ECO:0000313" key="4">
    <source>
        <dbReference type="EMBL" id="HJC22173.1"/>
    </source>
</evidence>
<reference evidence="4" key="1">
    <citation type="journal article" date="2021" name="PeerJ">
        <title>Extensive microbial diversity within the chicken gut microbiome revealed by metagenomics and culture.</title>
        <authorList>
            <person name="Gilroy R."/>
            <person name="Ravi A."/>
            <person name="Getino M."/>
            <person name="Pursley I."/>
            <person name="Horton D.L."/>
            <person name="Alikhan N.F."/>
            <person name="Baker D."/>
            <person name="Gharbi K."/>
            <person name="Hall N."/>
            <person name="Watson M."/>
            <person name="Adriaenssens E.M."/>
            <person name="Foster-Nyarko E."/>
            <person name="Jarju S."/>
            <person name="Secka A."/>
            <person name="Antonio M."/>
            <person name="Oren A."/>
            <person name="Chaudhuri R.R."/>
            <person name="La Ragione R."/>
            <person name="Hildebrand F."/>
            <person name="Pallen M.J."/>
        </authorList>
    </citation>
    <scope>NUCLEOTIDE SEQUENCE</scope>
    <source>
        <strain evidence="4">USAMLcec2-132</strain>
    </source>
</reference>
<dbReference type="InterPro" id="IPR002068">
    <property type="entry name" value="A-crystallin/Hsp20_dom"/>
</dbReference>
<dbReference type="SUPFAM" id="SSF49764">
    <property type="entry name" value="HSP20-like chaperones"/>
    <property type="match status" value="1"/>
</dbReference>